<gene>
    <name evidence="1" type="ORF">BFS05_02985</name>
</gene>
<accession>A0A2K1SVH0</accession>
<dbReference type="AlphaFoldDB" id="A0A2K1SVH0"/>
<proteinExistence type="predicted"/>
<comment type="caution">
    <text evidence="1">The sequence shown here is derived from an EMBL/GenBank/DDBJ whole genome shotgun (WGS) entry which is preliminary data.</text>
</comment>
<dbReference type="RefSeq" id="WP_103084524.1">
    <property type="nucleotide sequence ID" value="NZ_JBLLPE010000002.1"/>
</dbReference>
<dbReference type="EMBL" id="MNLH01000002">
    <property type="protein sequence ID" value="PNS43543.1"/>
    <property type="molecule type" value="Genomic_DNA"/>
</dbReference>
<sequence length="127" mass="14238">MTANMWNMLGYSLLIMGVLLCFGAFALAKIAVLKRAVSSVGTLIKTSARHGQKYSSCANHRGLSIFQKFRESRGRRVIVRSKKRFLRGNFCSNSRPRSSSLRQISLRTSNSKNSGVNRVNKRLLCLV</sequence>
<name>A0A2K1SVH0_GARVA</name>
<protein>
    <submittedName>
        <fullName evidence="1">Uncharacterized protein</fullName>
    </submittedName>
</protein>
<dbReference type="Proteomes" id="UP000236146">
    <property type="component" value="Unassembled WGS sequence"/>
</dbReference>
<evidence type="ECO:0000313" key="1">
    <source>
        <dbReference type="EMBL" id="PNS43543.1"/>
    </source>
</evidence>
<reference evidence="1 2" key="1">
    <citation type="submission" date="2016-10" db="EMBL/GenBank/DDBJ databases">
        <authorList>
            <person name="Varghese N."/>
        </authorList>
    </citation>
    <scope>NUCLEOTIDE SEQUENCE [LARGE SCALE GENOMIC DNA]</scope>
    <source>
        <strain evidence="1 2">KA00225</strain>
    </source>
</reference>
<organism evidence="1 2">
    <name type="scientific">Gardnerella vaginalis</name>
    <dbReference type="NCBI Taxonomy" id="2702"/>
    <lineage>
        <taxon>Bacteria</taxon>
        <taxon>Bacillati</taxon>
        <taxon>Actinomycetota</taxon>
        <taxon>Actinomycetes</taxon>
        <taxon>Bifidobacteriales</taxon>
        <taxon>Bifidobacteriaceae</taxon>
        <taxon>Gardnerella</taxon>
    </lineage>
</organism>
<evidence type="ECO:0000313" key="2">
    <source>
        <dbReference type="Proteomes" id="UP000236146"/>
    </source>
</evidence>